<sequence length="863" mass="91353">MTILVVVWLADALVHLALATCAHEPPTMRPWRRPFVLGDSVVDLAALALGRGVALLALLLALRRGARAVRAPPSGGLAPLAEPLLEPVADASAAGAPSAAPEPPAAARARTLAARARLASRAWLGAQVGYIVAKCLARLVVGPPAEAALRSREAYFWAAIGFSSALCLLEHSALCARALEPALRPVRDAAAGAPARRTRMSDVLALCAPDWPFFVQAFCGLTVAAVGESLIPYLYGEILNEIALSADPAAFRRPMLQLVLTAAVTGLATGVRGATFTVLGARFSTRLRQRLLDALLRAELGFFDVTKTGEISSRLSADCQKVGDQVELNVNVFVRSLLQVVLTTAAMVAINWRLGLVAFVSVPPIVVASREFGAFIRALTKDYQKALADSTAVAEEALGAMRTVRAFAAEGEVSAAYGRDMARYRSLVYREAAAYFGYSALTFTFLPYCCACLVLYYGAQLVHQGGMRPGQLVSFVFYLQALQSSFNSLASIYTGLTQAVGAADKVFEWIEREPQLQPRGSLRSTDSTPARGLVELRDVHFAYPTRPEAQVLRGVSLRAEPGEVLALCGASGGGKSSVLALVQRWYDAAVAGAGGGGGGAGGVLLDGIDVREYDSRWFHHNVSVVSQEPTLFSRTIRQNVLLGLEPPDELGARRRTGGALALGLAGGALAAAAPAAGAGRAWMQDEVERACREANAHDFIVGFPKGYETEVGERGVQLSGGQKQRIAIARALVRRPRVLLLDEATSALDTESEALVQGAIDEMIERSGGQMTVLVIAHRLSTIRNASRIAVIANGVVAEVGTHDELLRRPHGAYATLVRMQLSGHKSGRLTQMAGTEPPRADDGRALGAHAPVVDGPPVLAAE</sequence>
<evidence type="ECO:0000256" key="9">
    <source>
        <dbReference type="SAM" id="SignalP"/>
    </source>
</evidence>
<feature type="chain" id="PRO_5035262808" evidence="9">
    <location>
        <begin position="20"/>
        <end position="863"/>
    </location>
</feature>
<dbReference type="GO" id="GO:0016887">
    <property type="term" value="F:ATP hydrolysis activity"/>
    <property type="evidence" value="ECO:0007669"/>
    <property type="project" value="InterPro"/>
</dbReference>
<dbReference type="OMA" id="AFVQYIW"/>
<keyword evidence="2 8" id="KW-0812">Transmembrane</keyword>
<dbReference type="Gene3D" id="3.40.50.300">
    <property type="entry name" value="P-loop containing nucleotide triphosphate hydrolases"/>
    <property type="match status" value="1"/>
</dbReference>
<feature type="transmembrane region" description="Helical" evidence="8">
    <location>
        <begin position="43"/>
        <end position="62"/>
    </location>
</feature>
<dbReference type="InterPro" id="IPR011527">
    <property type="entry name" value="ABC1_TM_dom"/>
</dbReference>
<evidence type="ECO:0000313" key="13">
    <source>
        <dbReference type="Proteomes" id="UP000751190"/>
    </source>
</evidence>
<feature type="transmembrane region" description="Helical" evidence="8">
    <location>
        <begin position="433"/>
        <end position="459"/>
    </location>
</feature>
<feature type="transmembrane region" description="Helical" evidence="8">
    <location>
        <begin position="213"/>
        <end position="235"/>
    </location>
</feature>
<dbReference type="InterPro" id="IPR003439">
    <property type="entry name" value="ABC_transporter-like_ATP-bd"/>
</dbReference>
<evidence type="ECO:0000256" key="3">
    <source>
        <dbReference type="ARBA" id="ARBA00022741"/>
    </source>
</evidence>
<dbReference type="GO" id="GO:0005524">
    <property type="term" value="F:ATP binding"/>
    <property type="evidence" value="ECO:0007669"/>
    <property type="project" value="UniProtKB-KW"/>
</dbReference>
<evidence type="ECO:0000313" key="12">
    <source>
        <dbReference type="EMBL" id="KAG8465057.1"/>
    </source>
</evidence>
<proteinExistence type="predicted"/>
<feature type="signal peptide" evidence="9">
    <location>
        <begin position="1"/>
        <end position="19"/>
    </location>
</feature>
<keyword evidence="9" id="KW-0732">Signal</keyword>
<dbReference type="SUPFAM" id="SSF52540">
    <property type="entry name" value="P-loop containing nucleoside triphosphate hydrolases"/>
    <property type="match status" value="1"/>
</dbReference>
<dbReference type="OrthoDB" id="6500128at2759"/>
<protein>
    <submittedName>
        <fullName evidence="12">Uncharacterized protein</fullName>
    </submittedName>
</protein>
<dbReference type="InterPro" id="IPR036640">
    <property type="entry name" value="ABC1_TM_sf"/>
</dbReference>
<dbReference type="InterPro" id="IPR027417">
    <property type="entry name" value="P-loop_NTPase"/>
</dbReference>
<dbReference type="InterPro" id="IPR003593">
    <property type="entry name" value="AAA+_ATPase"/>
</dbReference>
<dbReference type="CDD" id="cd18572">
    <property type="entry name" value="ABC_6TM_TAP"/>
    <property type="match status" value="1"/>
</dbReference>
<keyword evidence="13" id="KW-1185">Reference proteome</keyword>
<dbReference type="PROSITE" id="PS50893">
    <property type="entry name" value="ABC_TRANSPORTER_2"/>
    <property type="match status" value="1"/>
</dbReference>
<feature type="transmembrane region" description="Helical" evidence="8">
    <location>
        <begin position="255"/>
        <end position="281"/>
    </location>
</feature>
<evidence type="ECO:0000256" key="6">
    <source>
        <dbReference type="ARBA" id="ARBA00023136"/>
    </source>
</evidence>
<feature type="region of interest" description="Disordered" evidence="7">
    <location>
        <begin position="826"/>
        <end position="863"/>
    </location>
</feature>
<dbReference type="EMBL" id="JAGTXO010000011">
    <property type="protein sequence ID" value="KAG8465057.1"/>
    <property type="molecule type" value="Genomic_DNA"/>
</dbReference>
<evidence type="ECO:0000259" key="10">
    <source>
        <dbReference type="PROSITE" id="PS50893"/>
    </source>
</evidence>
<feature type="domain" description="ABC transporter" evidence="10">
    <location>
        <begin position="534"/>
        <end position="819"/>
    </location>
</feature>
<dbReference type="Pfam" id="PF00005">
    <property type="entry name" value="ABC_tran"/>
    <property type="match status" value="1"/>
</dbReference>
<dbReference type="GO" id="GO:0015421">
    <property type="term" value="F:ABC-type oligopeptide transporter activity"/>
    <property type="evidence" value="ECO:0007669"/>
    <property type="project" value="TreeGrafter"/>
</dbReference>
<evidence type="ECO:0000259" key="11">
    <source>
        <dbReference type="PROSITE" id="PS50929"/>
    </source>
</evidence>
<dbReference type="PROSITE" id="PS00211">
    <property type="entry name" value="ABC_TRANSPORTER_1"/>
    <property type="match status" value="1"/>
</dbReference>
<keyword evidence="5 8" id="KW-1133">Transmembrane helix</keyword>
<feature type="domain" description="ABC transmembrane type-1" evidence="11">
    <location>
        <begin position="217"/>
        <end position="498"/>
    </location>
</feature>
<keyword evidence="3" id="KW-0547">Nucleotide-binding</keyword>
<reference evidence="12" key="1">
    <citation type="submission" date="2021-05" db="EMBL/GenBank/DDBJ databases">
        <title>The genome of the haptophyte Pavlova lutheri (Diacronema luteri, Pavlovales) - a model for lipid biosynthesis in eukaryotic algae.</title>
        <authorList>
            <person name="Hulatt C.J."/>
            <person name="Posewitz M.C."/>
        </authorList>
    </citation>
    <scope>NUCLEOTIDE SEQUENCE</scope>
    <source>
        <strain evidence="12">NIVA-4/92</strain>
    </source>
</reference>
<dbReference type="GO" id="GO:0016020">
    <property type="term" value="C:membrane"/>
    <property type="evidence" value="ECO:0007669"/>
    <property type="project" value="UniProtKB-SubCell"/>
</dbReference>
<gene>
    <name evidence="12" type="ORF">KFE25_012420</name>
</gene>
<dbReference type="PANTHER" id="PTHR43394">
    <property type="entry name" value="ATP-DEPENDENT PERMEASE MDL1, MITOCHONDRIAL"/>
    <property type="match status" value="1"/>
</dbReference>
<dbReference type="InterPro" id="IPR039421">
    <property type="entry name" value="Type_1_exporter"/>
</dbReference>
<evidence type="ECO:0000256" key="7">
    <source>
        <dbReference type="SAM" id="MobiDB-lite"/>
    </source>
</evidence>
<dbReference type="PANTHER" id="PTHR43394:SF19">
    <property type="entry name" value="ABC TRANSPORTER B FAMILY"/>
    <property type="match status" value="1"/>
</dbReference>
<accession>A0A8J5XIU8</accession>
<dbReference type="AlphaFoldDB" id="A0A8J5XIU8"/>
<dbReference type="Gene3D" id="1.20.1560.10">
    <property type="entry name" value="ABC transporter type 1, transmembrane domain"/>
    <property type="match status" value="1"/>
</dbReference>
<dbReference type="SMART" id="SM00382">
    <property type="entry name" value="AAA"/>
    <property type="match status" value="1"/>
</dbReference>
<keyword evidence="6 8" id="KW-0472">Membrane</keyword>
<keyword evidence="4" id="KW-0067">ATP-binding</keyword>
<dbReference type="InterPro" id="IPR017871">
    <property type="entry name" value="ABC_transporter-like_CS"/>
</dbReference>
<dbReference type="Pfam" id="PF00664">
    <property type="entry name" value="ABC_membrane"/>
    <property type="match status" value="1"/>
</dbReference>
<name>A0A8J5XIU8_DIALT</name>
<comment type="subcellular location">
    <subcellularLocation>
        <location evidence="1">Membrane</location>
        <topology evidence="1">Multi-pass membrane protein</topology>
    </subcellularLocation>
</comment>
<evidence type="ECO:0000256" key="2">
    <source>
        <dbReference type="ARBA" id="ARBA00022692"/>
    </source>
</evidence>
<dbReference type="PROSITE" id="PS50929">
    <property type="entry name" value="ABC_TM1F"/>
    <property type="match status" value="1"/>
</dbReference>
<dbReference type="SUPFAM" id="SSF90123">
    <property type="entry name" value="ABC transporter transmembrane region"/>
    <property type="match status" value="1"/>
</dbReference>
<organism evidence="12 13">
    <name type="scientific">Diacronema lutheri</name>
    <name type="common">Unicellular marine alga</name>
    <name type="synonym">Monochrysis lutheri</name>
    <dbReference type="NCBI Taxonomy" id="2081491"/>
    <lineage>
        <taxon>Eukaryota</taxon>
        <taxon>Haptista</taxon>
        <taxon>Haptophyta</taxon>
        <taxon>Pavlovophyceae</taxon>
        <taxon>Pavlovales</taxon>
        <taxon>Pavlovaceae</taxon>
        <taxon>Diacronema</taxon>
    </lineage>
</organism>
<evidence type="ECO:0000256" key="1">
    <source>
        <dbReference type="ARBA" id="ARBA00004141"/>
    </source>
</evidence>
<evidence type="ECO:0000256" key="5">
    <source>
        <dbReference type="ARBA" id="ARBA00022989"/>
    </source>
</evidence>
<evidence type="ECO:0000256" key="8">
    <source>
        <dbReference type="SAM" id="Phobius"/>
    </source>
</evidence>
<evidence type="ECO:0000256" key="4">
    <source>
        <dbReference type="ARBA" id="ARBA00022840"/>
    </source>
</evidence>
<dbReference type="Proteomes" id="UP000751190">
    <property type="component" value="Unassembled WGS sequence"/>
</dbReference>
<comment type="caution">
    <text evidence="12">The sequence shown here is derived from an EMBL/GenBank/DDBJ whole genome shotgun (WGS) entry which is preliminary data.</text>
</comment>